<evidence type="ECO:0000256" key="6">
    <source>
        <dbReference type="ARBA" id="ARBA00023163"/>
    </source>
</evidence>
<evidence type="ECO:0000256" key="7">
    <source>
        <dbReference type="ARBA" id="ARBA00023242"/>
    </source>
</evidence>
<name>A0AA38VTD9_9PEZI</name>
<dbReference type="PROSITE" id="PS50048">
    <property type="entry name" value="ZN2_CY6_FUNGAL_2"/>
    <property type="match status" value="1"/>
</dbReference>
<dbReference type="GO" id="GO:0000981">
    <property type="term" value="F:DNA-binding transcription factor activity, RNA polymerase II-specific"/>
    <property type="evidence" value="ECO:0007669"/>
    <property type="project" value="InterPro"/>
</dbReference>
<dbReference type="GO" id="GO:0003677">
    <property type="term" value="F:DNA binding"/>
    <property type="evidence" value="ECO:0007669"/>
    <property type="project" value="UniProtKB-KW"/>
</dbReference>
<dbReference type="CDD" id="cd12148">
    <property type="entry name" value="fungal_TF_MHR"/>
    <property type="match status" value="1"/>
</dbReference>
<dbReference type="SUPFAM" id="SSF57701">
    <property type="entry name" value="Zn2/Cys6 DNA-binding domain"/>
    <property type="match status" value="1"/>
</dbReference>
<evidence type="ECO:0000256" key="2">
    <source>
        <dbReference type="ARBA" id="ARBA00022723"/>
    </source>
</evidence>
<feature type="domain" description="Zn(2)-C6 fungal-type" evidence="9">
    <location>
        <begin position="7"/>
        <end position="36"/>
    </location>
</feature>
<keyword evidence="2" id="KW-0479">Metal-binding</keyword>
<keyword evidence="6" id="KW-0804">Transcription</keyword>
<dbReference type="Pfam" id="PF00172">
    <property type="entry name" value="Zn_clus"/>
    <property type="match status" value="1"/>
</dbReference>
<dbReference type="Pfam" id="PF04082">
    <property type="entry name" value="Fungal_trans"/>
    <property type="match status" value="1"/>
</dbReference>
<accession>A0AA38VTD9</accession>
<dbReference type="GO" id="GO:0005634">
    <property type="term" value="C:nucleus"/>
    <property type="evidence" value="ECO:0007669"/>
    <property type="project" value="UniProtKB-SubCell"/>
</dbReference>
<dbReference type="PANTHER" id="PTHR31313:SF81">
    <property type="entry name" value="TY1 ENHANCER ACTIVATOR"/>
    <property type="match status" value="1"/>
</dbReference>
<organism evidence="10 11">
    <name type="scientific">Pleurostoma richardsiae</name>
    <dbReference type="NCBI Taxonomy" id="41990"/>
    <lineage>
        <taxon>Eukaryota</taxon>
        <taxon>Fungi</taxon>
        <taxon>Dikarya</taxon>
        <taxon>Ascomycota</taxon>
        <taxon>Pezizomycotina</taxon>
        <taxon>Sordariomycetes</taxon>
        <taxon>Sordariomycetidae</taxon>
        <taxon>Calosphaeriales</taxon>
        <taxon>Pleurostomataceae</taxon>
        <taxon>Pleurostoma</taxon>
    </lineage>
</organism>
<dbReference type="SMART" id="SM00066">
    <property type="entry name" value="GAL4"/>
    <property type="match status" value="1"/>
</dbReference>
<evidence type="ECO:0000256" key="3">
    <source>
        <dbReference type="ARBA" id="ARBA00022833"/>
    </source>
</evidence>
<dbReference type="InterPro" id="IPR036864">
    <property type="entry name" value="Zn2-C6_fun-type_DNA-bd_sf"/>
</dbReference>
<dbReference type="Gene3D" id="4.10.240.10">
    <property type="entry name" value="Zn(2)-C6 fungal-type DNA-binding domain"/>
    <property type="match status" value="1"/>
</dbReference>
<evidence type="ECO:0000256" key="8">
    <source>
        <dbReference type="SAM" id="MobiDB-lite"/>
    </source>
</evidence>
<evidence type="ECO:0000259" key="9">
    <source>
        <dbReference type="PROSITE" id="PS50048"/>
    </source>
</evidence>
<gene>
    <name evidence="10" type="ORF">NKR23_g3858</name>
</gene>
<dbReference type="InterPro" id="IPR001138">
    <property type="entry name" value="Zn2Cys6_DnaBD"/>
</dbReference>
<evidence type="ECO:0000256" key="5">
    <source>
        <dbReference type="ARBA" id="ARBA00023125"/>
    </source>
</evidence>
<dbReference type="Proteomes" id="UP001174694">
    <property type="component" value="Unassembled WGS sequence"/>
</dbReference>
<protein>
    <submittedName>
        <fullName evidence="10">Fungal specific transcription factor domain-containing protein</fullName>
    </submittedName>
</protein>
<dbReference type="GO" id="GO:0008270">
    <property type="term" value="F:zinc ion binding"/>
    <property type="evidence" value="ECO:0007669"/>
    <property type="project" value="InterPro"/>
</dbReference>
<sequence length="666" mass="74022">MPEKRISCKRCQQRKIRCSRTSPCVNCSMAKVKCEFRDNDHKRAPVSREYVDALERRISSLESLLLRLKGASSEERQALLDAVAFQDHLRPEEPRETDAEAALGEAMAKASLRETTEGSLVYHGPTSIFTNELAYTEVAVSLPTAASSCLEDPASLHTPTICLCAALFFIWQYPQFMFIDCEAFIRDFDSNPNDGEFCSQPLIYAVCAIGALMSPDAGIRAASASFADSAEALLTSQGLGTPRVPSVQALLCCAYYEVGKGNLSKGWLYSGMAFRMGQDLGFQRDPTNWERKNRRIPPLFDNEFRRRLYWGCFLSDKVFSLFLGRPTFMHETDADVDISEPLPIDRSIWEHWLDSHNLSFLKLTRPAGPKLTHLFNQQVEIGRIIHDMLANTFAPRGKKNPKPRAWTEVSLNKLNARLIAWHEALPTAMRWKKWWTSKDVLHPNVAVLHTLYHSTRICLNLPFITSITSSAPADSSGPAKQFSGLFQVCASSTEAIVAVMQRFKSQYTLGNAPFIFVYGAIVATNSVLVTSRHMENPALQVKDTYLPALDSALQEMSVSWALAGKARTKLRDAIIARQQRQPSLPGQTAPGHVQSDPEPAVVTPEFNPLGSITAQGFDFDSPEQYTWDPMSLINGETAYWAAPNDDILAGLDLDFLDAMPGSGGPV</sequence>
<evidence type="ECO:0000313" key="11">
    <source>
        <dbReference type="Proteomes" id="UP001174694"/>
    </source>
</evidence>
<comment type="caution">
    <text evidence="10">The sequence shown here is derived from an EMBL/GenBank/DDBJ whole genome shotgun (WGS) entry which is preliminary data.</text>
</comment>
<keyword evidence="11" id="KW-1185">Reference proteome</keyword>
<keyword evidence="5" id="KW-0238">DNA-binding</keyword>
<proteinExistence type="predicted"/>
<evidence type="ECO:0000256" key="1">
    <source>
        <dbReference type="ARBA" id="ARBA00004123"/>
    </source>
</evidence>
<keyword evidence="3" id="KW-0862">Zinc</keyword>
<dbReference type="PANTHER" id="PTHR31313">
    <property type="entry name" value="TY1 ENHANCER ACTIVATOR"/>
    <property type="match status" value="1"/>
</dbReference>
<evidence type="ECO:0000313" key="10">
    <source>
        <dbReference type="EMBL" id="KAJ9150331.1"/>
    </source>
</evidence>
<comment type="subcellular location">
    <subcellularLocation>
        <location evidence="1">Nucleus</location>
    </subcellularLocation>
</comment>
<dbReference type="SMART" id="SM00906">
    <property type="entry name" value="Fungal_trans"/>
    <property type="match status" value="1"/>
</dbReference>
<dbReference type="InterPro" id="IPR007219">
    <property type="entry name" value="XnlR_reg_dom"/>
</dbReference>
<evidence type="ECO:0000256" key="4">
    <source>
        <dbReference type="ARBA" id="ARBA00023015"/>
    </source>
</evidence>
<keyword evidence="4" id="KW-0805">Transcription regulation</keyword>
<dbReference type="AlphaFoldDB" id="A0AA38VTD9"/>
<feature type="region of interest" description="Disordered" evidence="8">
    <location>
        <begin position="579"/>
        <end position="598"/>
    </location>
</feature>
<reference evidence="10" key="1">
    <citation type="submission" date="2022-07" db="EMBL/GenBank/DDBJ databases">
        <title>Fungi with potential for degradation of polypropylene.</title>
        <authorList>
            <person name="Gostincar C."/>
        </authorList>
    </citation>
    <scope>NUCLEOTIDE SEQUENCE</scope>
    <source>
        <strain evidence="10">EXF-13308</strain>
    </source>
</reference>
<dbReference type="CDD" id="cd00067">
    <property type="entry name" value="GAL4"/>
    <property type="match status" value="1"/>
</dbReference>
<keyword evidence="7" id="KW-0539">Nucleus</keyword>
<dbReference type="EMBL" id="JANBVO010000008">
    <property type="protein sequence ID" value="KAJ9150331.1"/>
    <property type="molecule type" value="Genomic_DNA"/>
</dbReference>
<dbReference type="GO" id="GO:0006351">
    <property type="term" value="P:DNA-templated transcription"/>
    <property type="evidence" value="ECO:0007669"/>
    <property type="project" value="InterPro"/>
</dbReference>
<dbReference type="InterPro" id="IPR051615">
    <property type="entry name" value="Transcr_Regulatory_Elem"/>
</dbReference>